<keyword evidence="1" id="KW-0808">Transferase</keyword>
<proteinExistence type="predicted"/>
<dbReference type="AlphaFoldDB" id="A0A086PT09"/>
<feature type="non-terminal residue" evidence="1">
    <location>
        <position position="1"/>
    </location>
</feature>
<dbReference type="Proteomes" id="UP000028840">
    <property type="component" value="Unassembled WGS sequence"/>
</dbReference>
<reference evidence="1 2" key="2">
    <citation type="journal article" date="2015" name="Eukaryot. Cell">
        <title>Genetic mapping reveals that sinefungin resistance in Toxoplasma gondii is controlled by a putative amino acid transporter locus that can be used as a negative selectable marker.</title>
        <authorList>
            <person name="Behnke M.S."/>
            <person name="Khan A."/>
            <person name="Sibley L.D."/>
        </authorList>
    </citation>
    <scope>NUCLEOTIDE SEQUENCE [LARGE SCALE GENOMIC DNA]</scope>
    <source>
        <strain evidence="1 2">VAND</strain>
    </source>
</reference>
<dbReference type="EC" id="2.4.1.21" evidence="1"/>
<feature type="non-terminal residue" evidence="1">
    <location>
        <position position="53"/>
    </location>
</feature>
<comment type="caution">
    <text evidence="1">The sequence shown here is derived from an EMBL/GenBank/DDBJ whole genome shotgun (WGS) entry which is preliminary data.</text>
</comment>
<evidence type="ECO:0000313" key="1">
    <source>
        <dbReference type="EMBL" id="KFH03491.1"/>
    </source>
</evidence>
<keyword evidence="1" id="KW-0328">Glycosyltransferase</keyword>
<sequence>LPEKCRDLPVVSECPTSLHRIPLRVVWRLSRGFPAALWDLTNFLSRHFRVPIR</sequence>
<dbReference type="EMBL" id="AEYJ02001280">
    <property type="protein sequence ID" value="KFH03491.1"/>
    <property type="molecule type" value="Genomic_DNA"/>
</dbReference>
<protein>
    <submittedName>
        <fullName evidence="1">Putative glycogen synthase</fullName>
        <ecNumber evidence="1">2.4.1.21</ecNumber>
    </submittedName>
</protein>
<name>A0A086PT09_TOXGO</name>
<gene>
    <name evidence="1" type="ORF">TGVAND_222800B</name>
</gene>
<organism evidence="1 2">
    <name type="scientific">Toxoplasma gondii VAND</name>
    <dbReference type="NCBI Taxonomy" id="933077"/>
    <lineage>
        <taxon>Eukaryota</taxon>
        <taxon>Sar</taxon>
        <taxon>Alveolata</taxon>
        <taxon>Apicomplexa</taxon>
        <taxon>Conoidasida</taxon>
        <taxon>Coccidia</taxon>
        <taxon>Eucoccidiorida</taxon>
        <taxon>Eimeriorina</taxon>
        <taxon>Sarcocystidae</taxon>
        <taxon>Toxoplasma</taxon>
    </lineage>
</organism>
<dbReference type="GO" id="GO:0009011">
    <property type="term" value="F:alpha-1,4-glucan glucosyltransferase (ADP-glucose donor) activity"/>
    <property type="evidence" value="ECO:0007669"/>
    <property type="project" value="UniProtKB-EC"/>
</dbReference>
<reference evidence="1 2" key="1">
    <citation type="submission" date="2014-08" db="EMBL/GenBank/DDBJ databases">
        <authorList>
            <person name="Sibley D."/>
            <person name="Venepally P."/>
            <person name="Karamycheva S."/>
            <person name="Hadjithomas M."/>
            <person name="Khan A."/>
            <person name="Brunk B."/>
            <person name="Roos D."/>
            <person name="Caler E."/>
            <person name="Lorenzi H."/>
        </authorList>
    </citation>
    <scope>NUCLEOTIDE SEQUENCE [LARGE SCALE GENOMIC DNA]</scope>
    <source>
        <strain evidence="1 2">VAND</strain>
    </source>
</reference>
<accession>A0A086PT09</accession>
<dbReference type="VEuPathDB" id="ToxoDB:TGVAND_222800B"/>
<evidence type="ECO:0000313" key="2">
    <source>
        <dbReference type="Proteomes" id="UP000028840"/>
    </source>
</evidence>